<gene>
    <name evidence="1" type="ORF">KP509_15G014600</name>
</gene>
<dbReference type="Proteomes" id="UP000825935">
    <property type="component" value="Chromosome 15"/>
</dbReference>
<keyword evidence="2" id="KW-1185">Reference proteome</keyword>
<dbReference type="AlphaFoldDB" id="A0A8T2T756"/>
<dbReference type="OrthoDB" id="2100988at2759"/>
<dbReference type="EMBL" id="CM035420">
    <property type="protein sequence ID" value="KAH7404193.1"/>
    <property type="molecule type" value="Genomic_DNA"/>
</dbReference>
<protein>
    <submittedName>
        <fullName evidence="1">Uncharacterized protein</fullName>
    </submittedName>
</protein>
<evidence type="ECO:0000313" key="2">
    <source>
        <dbReference type="Proteomes" id="UP000825935"/>
    </source>
</evidence>
<evidence type="ECO:0000313" key="1">
    <source>
        <dbReference type="EMBL" id="KAH7404193.1"/>
    </source>
</evidence>
<proteinExistence type="predicted"/>
<reference evidence="1" key="1">
    <citation type="submission" date="2021-08" db="EMBL/GenBank/DDBJ databases">
        <title>WGS assembly of Ceratopteris richardii.</title>
        <authorList>
            <person name="Marchant D.B."/>
            <person name="Chen G."/>
            <person name="Jenkins J."/>
            <person name="Shu S."/>
            <person name="Leebens-Mack J."/>
            <person name="Grimwood J."/>
            <person name="Schmutz J."/>
            <person name="Soltis P."/>
            <person name="Soltis D."/>
            <person name="Chen Z.-H."/>
        </authorList>
    </citation>
    <scope>NUCLEOTIDE SEQUENCE</scope>
    <source>
        <strain evidence="1">Whitten #5841</strain>
        <tissue evidence="1">Leaf</tissue>
    </source>
</reference>
<organism evidence="1 2">
    <name type="scientific">Ceratopteris richardii</name>
    <name type="common">Triangle waterfern</name>
    <dbReference type="NCBI Taxonomy" id="49495"/>
    <lineage>
        <taxon>Eukaryota</taxon>
        <taxon>Viridiplantae</taxon>
        <taxon>Streptophyta</taxon>
        <taxon>Embryophyta</taxon>
        <taxon>Tracheophyta</taxon>
        <taxon>Polypodiopsida</taxon>
        <taxon>Polypodiidae</taxon>
        <taxon>Polypodiales</taxon>
        <taxon>Pteridineae</taxon>
        <taxon>Pteridaceae</taxon>
        <taxon>Parkerioideae</taxon>
        <taxon>Ceratopteris</taxon>
    </lineage>
</organism>
<dbReference type="OMA" id="MLWAKQY"/>
<sequence>MAGDHHASGHHPHGHYPGYPKNVWSLTGGWYCNPRHWRRNTAIALTGIFLVCIPIAMKSAELEERSPPPIRPIPSQLWSKKIQEFPPK</sequence>
<accession>A0A8T2T756</accession>
<dbReference type="PANTHER" id="PTHR34286:SF1">
    <property type="entry name" value="TRANSMEMBRANE PROTEIN"/>
    <property type="match status" value="1"/>
</dbReference>
<comment type="caution">
    <text evidence="1">The sequence shown here is derived from an EMBL/GenBank/DDBJ whole genome shotgun (WGS) entry which is preliminary data.</text>
</comment>
<name>A0A8T2T756_CERRI</name>
<dbReference type="PANTHER" id="PTHR34286">
    <property type="entry name" value="TRANSMEMBRANE PROTEIN"/>
    <property type="match status" value="1"/>
</dbReference>